<dbReference type="Gene3D" id="3.40.50.300">
    <property type="entry name" value="P-loop containing nucleotide triphosphate hydrolases"/>
    <property type="match status" value="1"/>
</dbReference>
<dbReference type="GO" id="GO:0006355">
    <property type="term" value="P:regulation of DNA-templated transcription"/>
    <property type="evidence" value="ECO:0007669"/>
    <property type="project" value="InterPro"/>
</dbReference>
<evidence type="ECO:0000256" key="4">
    <source>
        <dbReference type="ARBA" id="ARBA00023125"/>
    </source>
</evidence>
<dbReference type="PROSITE" id="PS00675">
    <property type="entry name" value="SIGMA54_INTERACT_1"/>
    <property type="match status" value="1"/>
</dbReference>
<dbReference type="PROSITE" id="PS00688">
    <property type="entry name" value="SIGMA54_INTERACT_3"/>
    <property type="match status" value="1"/>
</dbReference>
<proteinExistence type="predicted"/>
<evidence type="ECO:0000313" key="7">
    <source>
        <dbReference type="EMBL" id="TWI76751.1"/>
    </source>
</evidence>
<evidence type="ECO:0000259" key="6">
    <source>
        <dbReference type="PROSITE" id="PS50045"/>
    </source>
</evidence>
<dbReference type="OrthoDB" id="9763792at2"/>
<dbReference type="Gene3D" id="1.10.8.60">
    <property type="match status" value="1"/>
</dbReference>
<dbReference type="Proteomes" id="UP000318307">
    <property type="component" value="Unassembled WGS sequence"/>
</dbReference>
<keyword evidence="2" id="KW-0067">ATP-binding</keyword>
<organism evidence="7 8">
    <name type="scientific">Desulfobotulus alkaliphilus</name>
    <dbReference type="NCBI Taxonomy" id="622671"/>
    <lineage>
        <taxon>Bacteria</taxon>
        <taxon>Pseudomonadati</taxon>
        <taxon>Thermodesulfobacteriota</taxon>
        <taxon>Desulfobacteria</taxon>
        <taxon>Desulfobacterales</taxon>
        <taxon>Desulfobacteraceae</taxon>
        <taxon>Desulfobotulus</taxon>
    </lineage>
</organism>
<keyword evidence="8" id="KW-1185">Reference proteome</keyword>
<dbReference type="InterPro" id="IPR002078">
    <property type="entry name" value="Sigma_54_int"/>
</dbReference>
<dbReference type="InterPro" id="IPR025943">
    <property type="entry name" value="Sigma_54_int_dom_ATP-bd_2"/>
</dbReference>
<gene>
    <name evidence="7" type="ORF">LZ24_00372</name>
</gene>
<feature type="domain" description="Sigma-54 factor interaction" evidence="6">
    <location>
        <begin position="211"/>
        <end position="441"/>
    </location>
</feature>
<dbReference type="PROSITE" id="PS00676">
    <property type="entry name" value="SIGMA54_INTERACT_2"/>
    <property type="match status" value="1"/>
</dbReference>
<keyword evidence="5" id="KW-0804">Transcription</keyword>
<evidence type="ECO:0000256" key="2">
    <source>
        <dbReference type="ARBA" id="ARBA00022840"/>
    </source>
</evidence>
<keyword evidence="3" id="KW-0805">Transcription regulation</keyword>
<dbReference type="SMART" id="SM00382">
    <property type="entry name" value="AAA"/>
    <property type="match status" value="1"/>
</dbReference>
<dbReference type="GO" id="GO:0003677">
    <property type="term" value="F:DNA binding"/>
    <property type="evidence" value="ECO:0007669"/>
    <property type="project" value="UniProtKB-KW"/>
</dbReference>
<dbReference type="PANTHER" id="PTHR32071">
    <property type="entry name" value="TRANSCRIPTIONAL REGULATORY PROTEIN"/>
    <property type="match status" value="1"/>
</dbReference>
<dbReference type="InterPro" id="IPR025944">
    <property type="entry name" value="Sigma_54_int_dom_CS"/>
</dbReference>
<sequence length="521" mass="57886">MNSSKNTRQDTAFIHEVTQRLYSTLQIEKALHSTLLFLREHMPADSLNAGIFDPTTGMLQYLASATCLGGMLIDERLQLSEKGIRDTEHYAIGKAHIDKHPWGTQVSGEIAEHFRLFHEDFPGFDVAGDFSTLTLTVGIGVPRFGYFNILAHGLNQFSEKHRRMMNLLERPLTGAALNLWHYRKVVTLNEHLVRTNDLLLNRLGHIAATEVIGTETGLHGVITLAKQVADTNAPVLITGETGTGKEVVAHAIHRLSRRKNHPMICINCGAIPETLMDSELFGHERGAFTGASSRKRGYFEQADGGTIFLDEVGELSAAAQVKLLRVLQEHAIRRVGGNRSIPLDVRVIAATHRNLPALAEEGRFRRDLWFRLNVFPIHIPPLRERTADIPALAEFFAARKAREMNVSEKPVFAAGAFDLLKSYHWPGNIRELENLIERSLIICQGSPLHFDNLSPSTPSLSEKREGEEEAFPSLESITIRHILKALRKSGGRIEGPGGAACLLDLNPSTLRGKIKKYGISK</sequence>
<reference evidence="7 8" key="1">
    <citation type="submission" date="2019-07" db="EMBL/GenBank/DDBJ databases">
        <title>Genome sequencing of 100 strains of the haloalkaliphilic chemolithoautotrophic sulfur-oxidizing bacterium Thioalkalivibrio.</title>
        <authorList>
            <person name="Muyzer G."/>
        </authorList>
    </citation>
    <scope>NUCLEOTIDE SEQUENCE [LARGE SCALE GENOMIC DNA]</scope>
    <source>
        <strain evidence="7 8">ASO4-4</strain>
    </source>
</reference>
<dbReference type="FunFam" id="3.40.50.300:FF:000006">
    <property type="entry name" value="DNA-binding transcriptional regulator NtrC"/>
    <property type="match status" value="1"/>
</dbReference>
<dbReference type="RefSeq" id="WP_144681750.1">
    <property type="nucleotide sequence ID" value="NZ_VLLC01000002.1"/>
</dbReference>
<accession>A0A562S5Y2</accession>
<evidence type="ECO:0000256" key="3">
    <source>
        <dbReference type="ARBA" id="ARBA00023015"/>
    </source>
</evidence>
<evidence type="ECO:0000313" key="8">
    <source>
        <dbReference type="Proteomes" id="UP000318307"/>
    </source>
</evidence>
<dbReference type="Pfam" id="PF25601">
    <property type="entry name" value="AAA_lid_14"/>
    <property type="match status" value="1"/>
</dbReference>
<evidence type="ECO:0000256" key="1">
    <source>
        <dbReference type="ARBA" id="ARBA00022741"/>
    </source>
</evidence>
<dbReference type="InterPro" id="IPR003593">
    <property type="entry name" value="AAA+_ATPase"/>
</dbReference>
<dbReference type="EMBL" id="VLLC01000002">
    <property type="protein sequence ID" value="TWI76751.1"/>
    <property type="molecule type" value="Genomic_DNA"/>
</dbReference>
<dbReference type="SUPFAM" id="SSF52540">
    <property type="entry name" value="P-loop containing nucleoside triphosphate hydrolases"/>
    <property type="match status" value="1"/>
</dbReference>
<dbReference type="AlphaFoldDB" id="A0A562S5Y2"/>
<dbReference type="PANTHER" id="PTHR32071:SF117">
    <property type="entry name" value="PTS-DEPENDENT DIHYDROXYACETONE KINASE OPERON REGULATORY PROTEIN-RELATED"/>
    <property type="match status" value="1"/>
</dbReference>
<dbReference type="InterPro" id="IPR058031">
    <property type="entry name" value="AAA_lid_NorR"/>
</dbReference>
<comment type="caution">
    <text evidence="7">The sequence shown here is derived from an EMBL/GenBank/DDBJ whole genome shotgun (WGS) entry which is preliminary data.</text>
</comment>
<dbReference type="GO" id="GO:0005524">
    <property type="term" value="F:ATP binding"/>
    <property type="evidence" value="ECO:0007669"/>
    <property type="project" value="UniProtKB-KW"/>
</dbReference>
<protein>
    <submittedName>
        <fullName evidence="7">Sigma-54 interacting transcriptional regulator</fullName>
    </submittedName>
</protein>
<keyword evidence="1" id="KW-0547">Nucleotide-binding</keyword>
<keyword evidence="4" id="KW-0238">DNA-binding</keyword>
<dbReference type="InterPro" id="IPR025662">
    <property type="entry name" value="Sigma_54_int_dom_ATP-bd_1"/>
</dbReference>
<dbReference type="Pfam" id="PF00158">
    <property type="entry name" value="Sigma54_activat"/>
    <property type="match status" value="1"/>
</dbReference>
<name>A0A562S5Y2_9BACT</name>
<dbReference type="Gene3D" id="1.10.10.60">
    <property type="entry name" value="Homeodomain-like"/>
    <property type="match status" value="1"/>
</dbReference>
<evidence type="ECO:0000256" key="5">
    <source>
        <dbReference type="ARBA" id="ARBA00023163"/>
    </source>
</evidence>
<dbReference type="PROSITE" id="PS50045">
    <property type="entry name" value="SIGMA54_INTERACT_4"/>
    <property type="match status" value="1"/>
</dbReference>
<dbReference type="InterPro" id="IPR027417">
    <property type="entry name" value="P-loop_NTPase"/>
</dbReference>
<dbReference type="CDD" id="cd00009">
    <property type="entry name" value="AAA"/>
    <property type="match status" value="1"/>
</dbReference>